<dbReference type="SUPFAM" id="SSF141868">
    <property type="entry name" value="EAL domain-like"/>
    <property type="match status" value="1"/>
</dbReference>
<evidence type="ECO:0000259" key="2">
    <source>
        <dbReference type="PROSITE" id="PS50112"/>
    </source>
</evidence>
<dbReference type="SUPFAM" id="SSF55781">
    <property type="entry name" value="GAF domain-like"/>
    <property type="match status" value="1"/>
</dbReference>
<keyword evidence="1" id="KW-0812">Transmembrane</keyword>
<dbReference type="PROSITE" id="PS50883">
    <property type="entry name" value="EAL"/>
    <property type="match status" value="1"/>
</dbReference>
<dbReference type="PROSITE" id="PS50113">
    <property type="entry name" value="PAC"/>
    <property type="match status" value="1"/>
</dbReference>
<dbReference type="NCBIfam" id="TIGR00229">
    <property type="entry name" value="sensory_box"/>
    <property type="match status" value="1"/>
</dbReference>
<dbReference type="InterPro" id="IPR043128">
    <property type="entry name" value="Rev_trsase/Diguanyl_cyclase"/>
</dbReference>
<dbReference type="Pfam" id="PF13426">
    <property type="entry name" value="PAS_9"/>
    <property type="match status" value="1"/>
</dbReference>
<comment type="caution">
    <text evidence="6">The sequence shown here is derived from an EMBL/GenBank/DDBJ whole genome shotgun (WGS) entry which is preliminary data.</text>
</comment>
<feature type="domain" description="EAL" evidence="4">
    <location>
        <begin position="541"/>
        <end position="794"/>
    </location>
</feature>
<dbReference type="InterPro" id="IPR001633">
    <property type="entry name" value="EAL_dom"/>
</dbReference>
<evidence type="ECO:0000259" key="4">
    <source>
        <dbReference type="PROSITE" id="PS50883"/>
    </source>
</evidence>
<dbReference type="SMART" id="SM00267">
    <property type="entry name" value="GGDEF"/>
    <property type="match status" value="1"/>
</dbReference>
<evidence type="ECO:0000259" key="5">
    <source>
        <dbReference type="PROSITE" id="PS50887"/>
    </source>
</evidence>
<dbReference type="InterPro" id="IPR001610">
    <property type="entry name" value="PAC"/>
</dbReference>
<keyword evidence="1" id="KW-1133">Transmembrane helix</keyword>
<dbReference type="SUPFAM" id="SSF55073">
    <property type="entry name" value="Nucleotide cyclase"/>
    <property type="match status" value="1"/>
</dbReference>
<dbReference type="InterPro" id="IPR029787">
    <property type="entry name" value="Nucleotide_cyclase"/>
</dbReference>
<dbReference type="InterPro" id="IPR000014">
    <property type="entry name" value="PAS"/>
</dbReference>
<evidence type="ECO:0000259" key="3">
    <source>
        <dbReference type="PROSITE" id="PS50113"/>
    </source>
</evidence>
<reference evidence="7" key="1">
    <citation type="journal article" date="2019" name="Int. J. Syst. Evol. Microbiol.">
        <title>The Global Catalogue of Microorganisms (GCM) 10K type strain sequencing project: providing services to taxonomists for standard genome sequencing and annotation.</title>
        <authorList>
            <consortium name="The Broad Institute Genomics Platform"/>
            <consortium name="The Broad Institute Genome Sequencing Center for Infectious Disease"/>
            <person name="Wu L."/>
            <person name="Ma J."/>
        </authorList>
    </citation>
    <scope>NUCLEOTIDE SEQUENCE [LARGE SCALE GENOMIC DNA]</scope>
    <source>
        <strain evidence="7">CECT 8472</strain>
    </source>
</reference>
<feature type="transmembrane region" description="Helical" evidence="1">
    <location>
        <begin position="46"/>
        <end position="65"/>
    </location>
</feature>
<dbReference type="InterPro" id="IPR052155">
    <property type="entry name" value="Biofilm_reg_signaling"/>
</dbReference>
<dbReference type="Gene3D" id="3.30.450.40">
    <property type="match status" value="1"/>
</dbReference>
<evidence type="ECO:0000313" key="6">
    <source>
        <dbReference type="EMBL" id="MFC4350809.1"/>
    </source>
</evidence>
<dbReference type="SMART" id="SM00086">
    <property type="entry name" value="PAC"/>
    <property type="match status" value="1"/>
</dbReference>
<dbReference type="InterPro" id="IPR035919">
    <property type="entry name" value="EAL_sf"/>
</dbReference>
<feature type="domain" description="PAS" evidence="2">
    <location>
        <begin position="248"/>
        <end position="313"/>
    </location>
</feature>
<dbReference type="EMBL" id="JBHSCW010000002">
    <property type="protein sequence ID" value="MFC4350809.1"/>
    <property type="molecule type" value="Genomic_DNA"/>
</dbReference>
<dbReference type="NCBIfam" id="TIGR00254">
    <property type="entry name" value="GGDEF"/>
    <property type="match status" value="1"/>
</dbReference>
<dbReference type="CDD" id="cd01949">
    <property type="entry name" value="GGDEF"/>
    <property type="match status" value="1"/>
</dbReference>
<dbReference type="InterPro" id="IPR000160">
    <property type="entry name" value="GGDEF_dom"/>
</dbReference>
<dbReference type="Pfam" id="PF01590">
    <property type="entry name" value="GAF"/>
    <property type="match status" value="1"/>
</dbReference>
<gene>
    <name evidence="6" type="ORF">ACFOW6_04545</name>
</gene>
<keyword evidence="1" id="KW-0472">Membrane</keyword>
<dbReference type="CDD" id="cd00130">
    <property type="entry name" value="PAS"/>
    <property type="match status" value="1"/>
</dbReference>
<dbReference type="SMART" id="SM00052">
    <property type="entry name" value="EAL"/>
    <property type="match status" value="1"/>
</dbReference>
<dbReference type="Gene3D" id="3.30.450.20">
    <property type="entry name" value="PAS domain"/>
    <property type="match status" value="1"/>
</dbReference>
<dbReference type="Gene3D" id="3.20.20.450">
    <property type="entry name" value="EAL domain"/>
    <property type="match status" value="1"/>
</dbReference>
<dbReference type="Pfam" id="PF00563">
    <property type="entry name" value="EAL"/>
    <property type="match status" value="1"/>
</dbReference>
<sequence length="804" mass="89377">MFWRSHVAEKAALLYLVVSAAWIVFSDQLVELFFPEDSAALQTGKGIFFVLVMTAGIYLLLRLLVRRRTALEERYAAETIAGQLMDDVLAERELRSMLADLSARLCRTYQLEDIWILQPREDGSLPVIAEGTGKARDLPVDPEPDLTDFVQKALRQGQPVFANAKSSSSRLLHVLPARLSTSKAGSPGLSAAFPLMAGETAVGVLVCFEQDAGQQARRLSEIFEDVARSIAVAWQANEQDRQLLLQDKALSEVANAILIADSAGAILWVNRAFERITGFTRAEVVGQPMHQLRANDSDGQFQERFWRTVLSGKAFKGELLHRHKDGTLISVYQTITPIHAASGSITHLIAIQEDITARKQAEERLMHLARHDLLTGLPNRAAFNEHVDELASSSRANGHSFAVLLLDIAQLGRVNENWGHETGDKVLIETARRLQDNLKVGSFLARYGNDEFVIVHPYETGLNVPMKLAQDLLDAISPVYTFPEAAIHCEASIGIALFPQDARQTGQLLRNAELALRRAEQERGLSYCFFSAEIDAGLRHRTQLREELYSALDRDELQLLYQPQLHLERGEIIGAEALLRWRHPLRGLLAPGAFLDVAEESELIQKIGRRVIEKALQQGAQWEREGRQLRVAINLSFAQFSNPELVDDIEQELRQCGLSPYLLELELTESMLAKDMEQAATMLERLHALGLSIAVDDFGTGYSSLSYLYQYRVDRLKIDRSFVRGIGQDETSSAIAEAVIALGHTLGMKVIAEGVENEAQLHYLNRLGCDEAQGFLISPPLPPGDFTQAALQQFSAPPRQAGMS</sequence>
<dbReference type="InterPro" id="IPR003018">
    <property type="entry name" value="GAF"/>
</dbReference>
<dbReference type="InterPro" id="IPR029016">
    <property type="entry name" value="GAF-like_dom_sf"/>
</dbReference>
<evidence type="ECO:0000256" key="1">
    <source>
        <dbReference type="SAM" id="Phobius"/>
    </source>
</evidence>
<dbReference type="CDD" id="cd01948">
    <property type="entry name" value="EAL"/>
    <property type="match status" value="1"/>
</dbReference>
<feature type="transmembrane region" description="Helical" evidence="1">
    <location>
        <begin position="12"/>
        <end position="34"/>
    </location>
</feature>
<dbReference type="RefSeq" id="WP_382421148.1">
    <property type="nucleotide sequence ID" value="NZ_JBHSCW010000002.1"/>
</dbReference>
<dbReference type="Gene3D" id="3.30.70.270">
    <property type="match status" value="1"/>
</dbReference>
<evidence type="ECO:0000313" key="7">
    <source>
        <dbReference type="Proteomes" id="UP001595799"/>
    </source>
</evidence>
<protein>
    <submittedName>
        <fullName evidence="6">EAL domain-containing protein</fullName>
    </submittedName>
</protein>
<dbReference type="InterPro" id="IPR035965">
    <property type="entry name" value="PAS-like_dom_sf"/>
</dbReference>
<organism evidence="6 7">
    <name type="scientific">Fodinicurvata halophila</name>
    <dbReference type="NCBI Taxonomy" id="1419723"/>
    <lineage>
        <taxon>Bacteria</taxon>
        <taxon>Pseudomonadati</taxon>
        <taxon>Pseudomonadota</taxon>
        <taxon>Alphaproteobacteria</taxon>
        <taxon>Rhodospirillales</taxon>
        <taxon>Rhodovibrionaceae</taxon>
        <taxon>Fodinicurvata</taxon>
    </lineage>
</organism>
<keyword evidence="7" id="KW-1185">Reference proteome</keyword>
<feature type="domain" description="PAC" evidence="3">
    <location>
        <begin position="313"/>
        <end position="367"/>
    </location>
</feature>
<dbReference type="PROSITE" id="PS50887">
    <property type="entry name" value="GGDEF"/>
    <property type="match status" value="1"/>
</dbReference>
<dbReference type="Proteomes" id="UP001595799">
    <property type="component" value="Unassembled WGS sequence"/>
</dbReference>
<dbReference type="SUPFAM" id="SSF55785">
    <property type="entry name" value="PYP-like sensor domain (PAS domain)"/>
    <property type="match status" value="1"/>
</dbReference>
<name>A0ABV8UJX8_9PROT</name>
<proteinExistence type="predicted"/>
<accession>A0ABV8UJX8</accession>
<dbReference type="PANTHER" id="PTHR44757">
    <property type="entry name" value="DIGUANYLATE CYCLASE DGCP"/>
    <property type="match status" value="1"/>
</dbReference>
<feature type="domain" description="GGDEF" evidence="5">
    <location>
        <begin position="399"/>
        <end position="532"/>
    </location>
</feature>
<dbReference type="PROSITE" id="PS50112">
    <property type="entry name" value="PAS"/>
    <property type="match status" value="1"/>
</dbReference>
<dbReference type="Pfam" id="PF00990">
    <property type="entry name" value="GGDEF"/>
    <property type="match status" value="1"/>
</dbReference>
<dbReference type="PANTHER" id="PTHR44757:SF2">
    <property type="entry name" value="BIOFILM ARCHITECTURE MAINTENANCE PROTEIN MBAA"/>
    <property type="match status" value="1"/>
</dbReference>
<dbReference type="SMART" id="SM00091">
    <property type="entry name" value="PAS"/>
    <property type="match status" value="1"/>
</dbReference>
<dbReference type="InterPro" id="IPR000700">
    <property type="entry name" value="PAS-assoc_C"/>
</dbReference>